<dbReference type="PRINTS" id="PR00388">
    <property type="entry name" value="PDIESTERASE2"/>
</dbReference>
<dbReference type="GO" id="GO:0047555">
    <property type="term" value="F:3',5'-cyclic-GMP phosphodiesterase activity"/>
    <property type="evidence" value="ECO:0007669"/>
    <property type="project" value="TreeGrafter"/>
</dbReference>
<dbReference type="SUPFAM" id="SSF56281">
    <property type="entry name" value="Metallo-hydrolase/oxidoreductase"/>
    <property type="match status" value="1"/>
</dbReference>
<organism evidence="1 2">
    <name type="scientific">Cerrena zonata</name>
    <dbReference type="NCBI Taxonomy" id="2478898"/>
    <lineage>
        <taxon>Eukaryota</taxon>
        <taxon>Fungi</taxon>
        <taxon>Dikarya</taxon>
        <taxon>Basidiomycota</taxon>
        <taxon>Agaricomycotina</taxon>
        <taxon>Agaricomycetes</taxon>
        <taxon>Polyporales</taxon>
        <taxon>Cerrenaceae</taxon>
        <taxon>Cerrena</taxon>
    </lineage>
</organism>
<gene>
    <name evidence="1" type="ORF">QCA50_002717</name>
</gene>
<dbReference type="GO" id="GO:0006198">
    <property type="term" value="P:cAMP catabolic process"/>
    <property type="evidence" value="ECO:0007669"/>
    <property type="project" value="InterPro"/>
</dbReference>
<dbReference type="GO" id="GO:0004115">
    <property type="term" value="F:3',5'-cyclic-AMP phosphodiesterase activity"/>
    <property type="evidence" value="ECO:0007669"/>
    <property type="project" value="InterPro"/>
</dbReference>
<dbReference type="PANTHER" id="PTHR28283:SF1">
    <property type="entry name" value="3',5'-CYCLIC-NUCLEOTIDE PHOSPHODIESTERASE 1"/>
    <property type="match status" value="1"/>
</dbReference>
<proteinExistence type="predicted"/>
<dbReference type="InterPro" id="IPR036866">
    <property type="entry name" value="RibonucZ/Hydroxyglut_hydro"/>
</dbReference>
<dbReference type="GO" id="GO:1902660">
    <property type="term" value="P:negative regulation of glucose mediated signaling pathway"/>
    <property type="evidence" value="ECO:0007669"/>
    <property type="project" value="TreeGrafter"/>
</dbReference>
<dbReference type="AlphaFoldDB" id="A0AAW0GUL3"/>
<dbReference type="PANTHER" id="PTHR28283">
    <property type="entry name" value="3',5'-CYCLIC-NUCLEOTIDE PHOSPHODIESTERASE 1"/>
    <property type="match status" value="1"/>
</dbReference>
<evidence type="ECO:0000313" key="1">
    <source>
        <dbReference type="EMBL" id="KAK7693151.1"/>
    </source>
</evidence>
<evidence type="ECO:0008006" key="3">
    <source>
        <dbReference type="Google" id="ProtNLM"/>
    </source>
</evidence>
<protein>
    <recommendedName>
        <fullName evidence="3">Cyclic-AMP phosphodiesterase</fullName>
    </recommendedName>
</protein>
<reference evidence="1 2" key="1">
    <citation type="submission" date="2022-09" db="EMBL/GenBank/DDBJ databases">
        <authorList>
            <person name="Palmer J.M."/>
        </authorList>
    </citation>
    <scope>NUCLEOTIDE SEQUENCE [LARGE SCALE GENOMIC DNA]</scope>
    <source>
        <strain evidence="1 2">DSM 7382</strain>
    </source>
</reference>
<comment type="caution">
    <text evidence="1">The sequence shown here is derived from an EMBL/GenBank/DDBJ whole genome shotgun (WGS) entry which is preliminary data.</text>
</comment>
<dbReference type="Gene3D" id="3.60.15.10">
    <property type="entry name" value="Ribonuclease Z/Hydroxyacylglutathione hydrolase-like"/>
    <property type="match status" value="1"/>
</dbReference>
<keyword evidence="2" id="KW-1185">Reference proteome</keyword>
<dbReference type="Pfam" id="PF02112">
    <property type="entry name" value="PDEase_II"/>
    <property type="match status" value="1"/>
</dbReference>
<evidence type="ECO:0000313" key="2">
    <source>
        <dbReference type="Proteomes" id="UP001385951"/>
    </source>
</evidence>
<accession>A0AAW0GUL3</accession>
<dbReference type="EMBL" id="JASBNA010000003">
    <property type="protein sequence ID" value="KAK7693151.1"/>
    <property type="molecule type" value="Genomic_DNA"/>
</dbReference>
<dbReference type="InterPro" id="IPR000396">
    <property type="entry name" value="Pdiesterase2"/>
</dbReference>
<sequence>MTPVFDLVVLGCGGGPSEYNLSSYLLKSCAASWTEGIVALEAGNGIGALHQILKENPEPFFKRPLDGDRSFSTASRIYSCIQCYLITHAHLDHVNSLVLAAGSLSGPPRRVFGLTQTLKDLETIFADRLWPNLASWDADDPEVKLLYSKLNADGQYKAISSHLSARTMTVSHGRCRAGDPYDSATFFIRHDPSGHELLFFGDVEPDTVADQPRNRDVWRIAASKIPDQLRAIFIECSWPSGRPDSMLYGHLTPEHLRDELVILATEVLKARQEKTLIPADEPVRKRTKMNPPSPGSLTGVLEGLRVYIMHCKEDINGSYDQPIQLVIAGQIRNLVNDLKLGVEIVAVEQGMHITI</sequence>
<dbReference type="Proteomes" id="UP001385951">
    <property type="component" value="Unassembled WGS sequence"/>
</dbReference>
<name>A0AAW0GUL3_9APHY</name>
<dbReference type="CDD" id="cd07735">
    <property type="entry name" value="class_II_PDE_MBL-fold"/>
    <property type="match status" value="1"/>
</dbReference>